<reference evidence="2 3" key="1">
    <citation type="journal article" date="2012" name="Eukaryot. Cell">
        <title>Genome sequence of the Trichosporon asahii environmental strain CBS 8904.</title>
        <authorList>
            <person name="Yang R.Y."/>
            <person name="Li H.T."/>
            <person name="Zhu H."/>
            <person name="Zhou G.P."/>
            <person name="Wang M."/>
            <person name="Wang L."/>
        </authorList>
    </citation>
    <scope>NUCLEOTIDE SEQUENCE [LARGE SCALE GENOMIC DNA]</scope>
    <source>
        <strain evidence="2 3">CBS 8904</strain>
    </source>
</reference>
<feature type="region of interest" description="Disordered" evidence="1">
    <location>
        <begin position="1411"/>
        <end position="1734"/>
    </location>
</feature>
<comment type="caution">
    <text evidence="2">The sequence shown here is derived from an EMBL/GenBank/DDBJ whole genome shotgun (WGS) entry which is preliminary data.</text>
</comment>
<feature type="compositionally biased region" description="Polar residues" evidence="1">
    <location>
        <begin position="670"/>
        <end position="682"/>
    </location>
</feature>
<dbReference type="eggNOG" id="ENOG502SF3A">
    <property type="taxonomic scope" value="Eukaryota"/>
</dbReference>
<sequence length="1734" mass="188999">MSARQASQSSSTSSVAAPTAPTTRSSTRSRRDLRPRRSPPPSAVQNSETTGTPSSPKDAGPSQPMPSAMSLQSRRGGLSPTVASTTSASSVGGRLREDPLLDLLIEQQKKSLREVNPLEGGSSDEVEQAARLFLETSRLCFQTSMDAMELDEAEMESDYRSQERDNVMSTWTDMLLAGRVFFDCNQYEVASAEEVKEDVRRRNNVLTDTAAFFLDKAVALFNAIVLVKNINLPDSVATDLEELGAGTASARVTARNRVLKNLWTNFWHIVPGASNEEMDLWVQFTVQSHRVLDDERVKDNALPKPAQGGFWGKNVFADYSNLDHGSPEYRTLSNLKPPLWETFEDSVLEYIRKKSSELLDFQVEEGEGPADPGEANKDAEGGEGSPQDGAEDASMVEPLDMDMFLELAQEIEAEKGISSPFVRSPQRPTLTPLIRLGPERPTPSFDWNARQKDAVQISWETQEQESERQRSASQHSSDADYYELPGETQLQGAEGAMDVEPEASQHEDESRRDSDEELPTMTQLQGGSLAPFDPSSPAGDAEDHEVDLPPESLLKGESDAFAEGEAVSGSSETGDIDNDDFPTETQLHGYAGAFTEPLDAQATILEEDEEEDDMPSETQLNGHSNALAPIQPLEPLEEGEEEERSALPETDDFPEPDQFEGDDAAFATQAAGNGQADQSQSDVEGRDRGDLPESDVAEEQSSDGTQSGLPDMDELAGDYAALNVSEPEEAVEAVDEEDELPESDPAMGSSQGVSEPDPAGDDGRAPAPSDIEREGGEAEAPVGVAGDPADDVDGDELPSADQLQGQDGFLSDDNELAVAHHLAAEALAQASREEQPPSASAPTEHVAQRNSQLDAQGTPAVQEETQSVDVSTADALPQNELAEPNTTPAVHGLPEVIESAVAVDILHAEAAIAALSDAAEPPLTEPKISAAETRQALNPSAAGPGPRHSLPARFLHPRRPDLTEFATPDPEDGPVEDRPSTSNAAARHLHGPRRLHRLRTDSPTQRSHRYSPPMLLPFVPHHAETSPAIPKTPSQAQTQEPGSSVLGSGVIRTTSTLRMIDSQTPLGGVRRQIVTHVRSEGAASIGPRRARSNTGRLGYVAPRNDPYLHDEDGGPLEPDPEYVTPDVYPTPPQERAERRTRVPMHRKARRWTEGEALLLYRTIQKAWWSERTAQQVAWYLHGEWGQMSQRLKAFSVQNMKDKMREIVKTRVRNDRAVVGRARHWLPAGHPDREAYEEEMAAWADAENERLQQEQEEAEEEEERKALEAAQADEEEMEDEVAAADLGGSAEELPDEEMDWEAHPELLVDVEGQEHASELSEHEDGRGGPAVREAAHVTREPSAQRTTRAARTSIGARWRTDNDDEIDELESDQGEPEPADDFADNISVADSDVGIAEHADFPAPIDVAALLNSRKRRTTEPQSGTPKRRHTFGAEPRGLVVRPQARPSLPAPKRKTITYRNQPRPPRELESSETDSSEEEARLQLPALRTRPSSGTPRSGPATAVQQARRSAHTEPRPPRRSTSAARDAAARGVQSSPPQALRNQHGPRQSSSHLESESSDHDDFVPKRWFKLPEITSKRSTRASTASQRLSAAAESSCDDENTQNATLERHQADADTSSDGLPDETQASLGDTQPEKQVPRTTVVARARRGRGGMKGGPSRPLSVVAERTESVESRIDRLAPARSESASSGVIPEAETEEEAAAEEEEEVAAPETPRPSQTSRLREIARKVMGV</sequence>
<dbReference type="OMA" id="RINYATE"/>
<feature type="region of interest" description="Disordered" evidence="1">
    <location>
        <begin position="1"/>
        <end position="94"/>
    </location>
</feature>
<feature type="region of interest" description="Disordered" evidence="1">
    <location>
        <begin position="416"/>
        <end position="890"/>
    </location>
</feature>
<dbReference type="EMBL" id="AMBO01000374">
    <property type="protein sequence ID" value="EKC99195.1"/>
    <property type="molecule type" value="Genomic_DNA"/>
</dbReference>
<feature type="region of interest" description="Disordered" evidence="1">
    <location>
        <begin position="1246"/>
        <end position="1388"/>
    </location>
</feature>
<feature type="region of interest" description="Disordered" evidence="1">
    <location>
        <begin position="364"/>
        <end position="392"/>
    </location>
</feature>
<protein>
    <submittedName>
        <fullName evidence="2">Uncharacterized protein</fullName>
    </submittedName>
</protein>
<feature type="compositionally biased region" description="Acidic residues" evidence="1">
    <location>
        <begin position="692"/>
        <end position="701"/>
    </location>
</feature>
<feature type="region of interest" description="Disordered" evidence="1">
    <location>
        <begin position="1080"/>
        <end position="1143"/>
    </location>
</feature>
<feature type="compositionally biased region" description="Basic residues" evidence="1">
    <location>
        <begin position="987"/>
        <end position="997"/>
    </location>
</feature>
<proteinExistence type="predicted"/>
<feature type="compositionally biased region" description="Acidic residues" evidence="1">
    <location>
        <begin position="788"/>
        <end position="798"/>
    </location>
</feature>
<keyword evidence="3" id="KW-1185">Reference proteome</keyword>
<feature type="compositionally biased region" description="Basic residues" evidence="1">
    <location>
        <begin position="27"/>
        <end position="37"/>
    </location>
</feature>
<feature type="compositionally biased region" description="Acidic residues" evidence="1">
    <location>
        <begin position="1361"/>
        <end position="1382"/>
    </location>
</feature>
<feature type="compositionally biased region" description="Polar residues" evidence="1">
    <location>
        <begin position="1340"/>
        <end position="1349"/>
    </location>
</feature>
<gene>
    <name evidence="2" type="ORF">A1Q2_06512</name>
</gene>
<feature type="compositionally biased region" description="Polar residues" evidence="1">
    <location>
        <begin position="1533"/>
        <end position="1549"/>
    </location>
</feature>
<dbReference type="STRING" id="1220162.K1VEC2"/>
<name>K1VEC2_TRIAC</name>
<feature type="compositionally biased region" description="Low complexity" evidence="1">
    <location>
        <begin position="81"/>
        <end position="91"/>
    </location>
</feature>
<feature type="compositionally biased region" description="Acidic residues" evidence="1">
    <location>
        <begin position="1696"/>
        <end position="1711"/>
    </location>
</feature>
<feature type="compositionally biased region" description="Basic and acidic residues" evidence="1">
    <location>
        <begin position="503"/>
        <end position="514"/>
    </location>
</feature>
<dbReference type="InParanoid" id="K1VEC2"/>
<feature type="compositionally biased region" description="Low complexity" evidence="1">
    <location>
        <begin position="816"/>
        <end position="830"/>
    </location>
</feature>
<feature type="compositionally biased region" description="Low complexity" evidence="1">
    <location>
        <begin position="1520"/>
        <end position="1531"/>
    </location>
</feature>
<feature type="compositionally biased region" description="Basic and acidic residues" evidence="1">
    <location>
        <begin position="1723"/>
        <end position="1734"/>
    </location>
</feature>
<feature type="compositionally biased region" description="Basic and acidic residues" evidence="1">
    <location>
        <begin position="1554"/>
        <end position="1566"/>
    </location>
</feature>
<feature type="compositionally biased region" description="Low complexity" evidence="1">
    <location>
        <begin position="778"/>
        <end position="787"/>
    </location>
</feature>
<evidence type="ECO:0000256" key="1">
    <source>
        <dbReference type="SAM" id="MobiDB-lite"/>
    </source>
</evidence>
<dbReference type="HOGENOM" id="CLU_240005_0_0_1"/>
<dbReference type="OrthoDB" id="2565251at2759"/>
<feature type="compositionally biased region" description="Acidic residues" evidence="1">
    <location>
        <begin position="1270"/>
        <end position="1281"/>
    </location>
</feature>
<evidence type="ECO:0000313" key="3">
    <source>
        <dbReference type="Proteomes" id="UP000006757"/>
    </source>
</evidence>
<feature type="compositionally biased region" description="Acidic residues" evidence="1">
    <location>
        <begin position="605"/>
        <end position="615"/>
    </location>
</feature>
<feature type="compositionally biased region" description="Basic and acidic residues" evidence="1">
    <location>
        <begin position="1299"/>
        <end position="1325"/>
    </location>
</feature>
<feature type="compositionally biased region" description="Acidic residues" evidence="1">
    <location>
        <begin position="635"/>
        <end position="663"/>
    </location>
</feature>
<evidence type="ECO:0000313" key="2">
    <source>
        <dbReference type="EMBL" id="EKC99195.1"/>
    </source>
</evidence>
<feature type="compositionally biased region" description="Polar residues" evidence="1">
    <location>
        <begin position="1615"/>
        <end position="1632"/>
    </location>
</feature>
<feature type="region of interest" description="Disordered" evidence="1">
    <location>
        <begin position="917"/>
        <end position="1048"/>
    </location>
</feature>
<feature type="compositionally biased region" description="Polar residues" evidence="1">
    <location>
        <begin position="44"/>
        <end position="55"/>
    </location>
</feature>
<feature type="compositionally biased region" description="Acidic residues" evidence="1">
    <location>
        <begin position="726"/>
        <end position="742"/>
    </location>
</feature>
<feature type="compositionally biased region" description="Low complexity" evidence="1">
    <location>
        <begin position="1"/>
        <end position="26"/>
    </location>
</feature>
<feature type="compositionally biased region" description="Basic and acidic residues" evidence="1">
    <location>
        <begin position="1668"/>
        <end position="1681"/>
    </location>
</feature>
<organism evidence="2 3">
    <name type="scientific">Trichosporon asahii var. asahii (strain CBS 8904)</name>
    <name type="common">Yeast</name>
    <dbReference type="NCBI Taxonomy" id="1220162"/>
    <lineage>
        <taxon>Eukaryota</taxon>
        <taxon>Fungi</taxon>
        <taxon>Dikarya</taxon>
        <taxon>Basidiomycota</taxon>
        <taxon>Agaricomycotina</taxon>
        <taxon>Tremellomycetes</taxon>
        <taxon>Trichosporonales</taxon>
        <taxon>Trichosporonaceae</taxon>
        <taxon>Trichosporon</taxon>
    </lineage>
</organism>
<dbReference type="Proteomes" id="UP000006757">
    <property type="component" value="Unassembled WGS sequence"/>
</dbReference>
<feature type="compositionally biased region" description="Polar residues" evidence="1">
    <location>
        <begin position="1032"/>
        <end position="1048"/>
    </location>
</feature>
<feature type="compositionally biased region" description="Low complexity" evidence="1">
    <location>
        <begin position="1582"/>
        <end position="1594"/>
    </location>
</feature>
<accession>K1VEC2</accession>